<proteinExistence type="inferred from homology"/>
<dbReference type="Pfam" id="PF00155">
    <property type="entry name" value="Aminotran_1_2"/>
    <property type="match status" value="1"/>
</dbReference>
<keyword evidence="4 8" id="KW-0032">Aminotransferase</keyword>
<comment type="subunit">
    <text evidence="3">Homodimer.</text>
</comment>
<dbReference type="Gene3D" id="3.40.640.10">
    <property type="entry name" value="Type I PLP-dependent aspartate aminotransferase-like (Major domain)"/>
    <property type="match status" value="1"/>
</dbReference>
<dbReference type="NCBIfam" id="NF006719">
    <property type="entry name" value="PRK09257.1"/>
    <property type="match status" value="1"/>
</dbReference>
<comment type="caution">
    <text evidence="8">The sequence shown here is derived from an EMBL/GenBank/DDBJ whole genome shotgun (WGS) entry which is preliminary data.</text>
</comment>
<dbReference type="InterPro" id="IPR015422">
    <property type="entry name" value="PyrdxlP-dep_Trfase_small"/>
</dbReference>
<feature type="domain" description="Aminotransferase class I/classII large" evidence="7">
    <location>
        <begin position="33"/>
        <end position="389"/>
    </location>
</feature>
<gene>
    <name evidence="8" type="ORF">FHS54_000887</name>
</gene>
<dbReference type="SUPFAM" id="SSF53383">
    <property type="entry name" value="PLP-dependent transferases"/>
    <property type="match status" value="1"/>
</dbReference>
<dbReference type="Proteomes" id="UP000576821">
    <property type="component" value="Unassembled WGS sequence"/>
</dbReference>
<dbReference type="PANTHER" id="PTHR11879:SF22">
    <property type="entry name" value="ASPARTATE AMINOTRANSFERASE, MITOCHONDRIAL"/>
    <property type="match status" value="1"/>
</dbReference>
<dbReference type="RefSeq" id="WP_167302540.1">
    <property type="nucleotide sequence ID" value="NZ_JAASQR010000001.1"/>
</dbReference>
<dbReference type="GO" id="GO:0042802">
    <property type="term" value="F:identical protein binding"/>
    <property type="evidence" value="ECO:0007669"/>
    <property type="project" value="TreeGrafter"/>
</dbReference>
<dbReference type="GO" id="GO:0033585">
    <property type="term" value="P:L-phenylalanine biosynthetic process from chorismate via phenylpyruvate"/>
    <property type="evidence" value="ECO:0007669"/>
    <property type="project" value="TreeGrafter"/>
</dbReference>
<evidence type="ECO:0000259" key="7">
    <source>
        <dbReference type="Pfam" id="PF00155"/>
    </source>
</evidence>
<keyword evidence="9" id="KW-1185">Reference proteome</keyword>
<reference evidence="8 9" key="1">
    <citation type="submission" date="2020-03" db="EMBL/GenBank/DDBJ databases">
        <title>Genomic Encyclopedia of Type Strains, Phase IV (KMG-IV): sequencing the most valuable type-strain genomes for metagenomic binning, comparative biology and taxonomic classification.</title>
        <authorList>
            <person name="Goeker M."/>
        </authorList>
    </citation>
    <scope>NUCLEOTIDE SEQUENCE [LARGE SCALE GENOMIC DNA]</scope>
    <source>
        <strain evidence="8 9">DSM 21299</strain>
    </source>
</reference>
<dbReference type="CDD" id="cd00609">
    <property type="entry name" value="AAT_like"/>
    <property type="match status" value="1"/>
</dbReference>
<dbReference type="GO" id="GO:0004069">
    <property type="term" value="F:L-aspartate:2-oxoglutarate aminotransferase activity"/>
    <property type="evidence" value="ECO:0007669"/>
    <property type="project" value="TreeGrafter"/>
</dbReference>
<comment type="cofactor">
    <cofactor evidence="1">
        <name>pyridoxal 5'-phosphate</name>
        <dbReference type="ChEBI" id="CHEBI:597326"/>
    </cofactor>
</comment>
<evidence type="ECO:0000256" key="5">
    <source>
        <dbReference type="ARBA" id="ARBA00022679"/>
    </source>
</evidence>
<evidence type="ECO:0000313" key="8">
    <source>
        <dbReference type="EMBL" id="NIJ15938.1"/>
    </source>
</evidence>
<accession>A0A846M498</accession>
<name>A0A846M498_9SPHN</name>
<evidence type="ECO:0000256" key="1">
    <source>
        <dbReference type="ARBA" id="ARBA00001933"/>
    </source>
</evidence>
<evidence type="ECO:0000256" key="2">
    <source>
        <dbReference type="ARBA" id="ARBA00007441"/>
    </source>
</evidence>
<organism evidence="8 9">
    <name type="scientific">Sphingobium vermicomposti</name>
    <dbReference type="NCBI Taxonomy" id="529005"/>
    <lineage>
        <taxon>Bacteria</taxon>
        <taxon>Pseudomonadati</taxon>
        <taxon>Pseudomonadota</taxon>
        <taxon>Alphaproteobacteria</taxon>
        <taxon>Sphingomonadales</taxon>
        <taxon>Sphingomonadaceae</taxon>
        <taxon>Sphingobium</taxon>
    </lineage>
</organism>
<protein>
    <submittedName>
        <fullName evidence="8">Aromatic-amino-acid transaminase</fullName>
        <ecNumber evidence="8">2.6.1.57</ecNumber>
    </submittedName>
</protein>
<dbReference type="InterPro" id="IPR000796">
    <property type="entry name" value="Asp_trans"/>
</dbReference>
<dbReference type="GO" id="GO:0004838">
    <property type="term" value="F:L-tyrosine-2-oxoglutarate transaminase activity"/>
    <property type="evidence" value="ECO:0007669"/>
    <property type="project" value="TreeGrafter"/>
</dbReference>
<evidence type="ECO:0000313" key="9">
    <source>
        <dbReference type="Proteomes" id="UP000576821"/>
    </source>
</evidence>
<dbReference type="InterPro" id="IPR015424">
    <property type="entry name" value="PyrdxlP-dep_Trfase"/>
</dbReference>
<evidence type="ECO:0000256" key="6">
    <source>
        <dbReference type="ARBA" id="ARBA00022898"/>
    </source>
</evidence>
<dbReference type="PANTHER" id="PTHR11879">
    <property type="entry name" value="ASPARTATE AMINOTRANSFERASE"/>
    <property type="match status" value="1"/>
</dbReference>
<dbReference type="GO" id="GO:0030170">
    <property type="term" value="F:pyridoxal phosphate binding"/>
    <property type="evidence" value="ECO:0007669"/>
    <property type="project" value="InterPro"/>
</dbReference>
<comment type="similarity">
    <text evidence="2">Belongs to the class-I pyridoxal-phosphate-dependent aminotransferase family.</text>
</comment>
<dbReference type="AlphaFoldDB" id="A0A846M498"/>
<keyword evidence="5 8" id="KW-0808">Transferase</keyword>
<evidence type="ECO:0000256" key="4">
    <source>
        <dbReference type="ARBA" id="ARBA00022576"/>
    </source>
</evidence>
<dbReference type="GO" id="GO:0005829">
    <property type="term" value="C:cytosol"/>
    <property type="evidence" value="ECO:0007669"/>
    <property type="project" value="TreeGrafter"/>
</dbReference>
<keyword evidence="6" id="KW-0663">Pyridoxal phosphate</keyword>
<dbReference type="EMBL" id="JAASQR010000001">
    <property type="protein sequence ID" value="NIJ15938.1"/>
    <property type="molecule type" value="Genomic_DNA"/>
</dbReference>
<sequence length="416" mass="45197">MTDNQPIFSALRPQQPDALLALIAMHRADQRGEKIDVGVGVYRDRSGLTPVMRAVKMAETRLVAQQSSKSYLGSDGDIRFTQLLGELIFSAQSVDDDRRFGLQTPGGTGALRVGAALLTRAMPDARVWVSQPTWPNHAPIFAEAGMATLTHPYFDAKTGGIAFDLMLTALDEARAGDVVLLHGCCHNPTGTQFSVEQWQALAALCSLRGLIPFIDLAYHGLGDDLAPDGAGARMMMEAVPAALLAYSCDKNFALYRDRVGALFVQAPSAPLAEMARANTLALARSLWSMPPDHGAAVVRMILDDPALRKDWRSELERMRTRLNRMRTALAAAHPLLAPIARQRGLFSRLPIDPQTVEALRDHHGIYMPADGRINVAGLNDANIGRFIEGLLPHLEECSDAPSPTILSHSSLKEPCT</sequence>
<dbReference type="InterPro" id="IPR004839">
    <property type="entry name" value="Aminotransferase_I/II_large"/>
</dbReference>
<dbReference type="EC" id="2.6.1.57" evidence="8"/>
<dbReference type="PRINTS" id="PR00799">
    <property type="entry name" value="TRANSAMINASE"/>
</dbReference>
<dbReference type="InterPro" id="IPR015421">
    <property type="entry name" value="PyrdxlP-dep_Trfase_major"/>
</dbReference>
<evidence type="ECO:0000256" key="3">
    <source>
        <dbReference type="ARBA" id="ARBA00011738"/>
    </source>
</evidence>
<dbReference type="Gene3D" id="3.90.1150.10">
    <property type="entry name" value="Aspartate Aminotransferase, domain 1"/>
    <property type="match status" value="1"/>
</dbReference>